<reference evidence="1 2" key="1">
    <citation type="submission" date="2014-02" db="EMBL/GenBank/DDBJ databases">
        <title>Genome Sequence of an Hyperthermophilic Archaeon, Thermococcus nautili 30-1, producing viral vesicles.</title>
        <authorList>
            <person name="Oberto J."/>
            <person name="Gaudin M."/>
            <person name="Cossu M."/>
            <person name="Gorlas A."/>
            <person name="Slesarev A."/>
            <person name="Marguet E."/>
            <person name="Forterre P."/>
        </authorList>
    </citation>
    <scope>NUCLEOTIDE SEQUENCE [LARGE SCALE GENOMIC DNA]</scope>
    <source>
        <strain evidence="1 2">30-1</strain>
    </source>
</reference>
<dbReference type="OrthoDB" id="96683at2157"/>
<keyword evidence="2" id="KW-1185">Reference proteome</keyword>
<dbReference type="EMBL" id="CP007264">
    <property type="protein sequence ID" value="AHL23376.1"/>
    <property type="molecule type" value="Genomic_DNA"/>
</dbReference>
<name>W8P3L9_9EURY</name>
<protein>
    <submittedName>
        <fullName evidence="1">Uncharacterized protein</fullName>
    </submittedName>
</protein>
<accession>W8P3L9</accession>
<dbReference type="Proteomes" id="UP000019434">
    <property type="component" value="Chromosome"/>
</dbReference>
<dbReference type="AlphaFoldDB" id="W8P3L9"/>
<dbReference type="KEGG" id="tnu:BD01_1773"/>
<evidence type="ECO:0000313" key="2">
    <source>
        <dbReference type="Proteomes" id="UP000019434"/>
    </source>
</evidence>
<dbReference type="RefSeq" id="WP_051482193.1">
    <property type="nucleotide sequence ID" value="NZ_CP007264.1"/>
</dbReference>
<sequence>MSKVIPNVVLVISVLSLLFLPAVSADCSPYKIYSVDSISIINGWLLLGIGENTYTCEMIAGEWMPRPSCAVDEYYILTDGSKAVFLGGTDIGRETFLGFVNGTLYVLTVNRAHVPYKNVTITIEGVSHNFTLLKNVTVKVLYRFNGACFENVSACKIVSYPNGTKIDTCNGSVWNVSNYKIPGGSLTGVPVRIENGTVHFRLGGSYSLALPEGVNASVLKLEAFKAKHGVILVNMGVIKVLAGEGVEDIPVLFVADNKTVRSPKFMDLEKFVCAKGSANTTNSTANSVVENRGKKSICGPAFLVPLGTTALFAEKTVRRVRKCPE</sequence>
<organism evidence="1 2">
    <name type="scientific">Thermococcus nautili</name>
    <dbReference type="NCBI Taxonomy" id="195522"/>
    <lineage>
        <taxon>Archaea</taxon>
        <taxon>Methanobacteriati</taxon>
        <taxon>Methanobacteriota</taxon>
        <taxon>Thermococci</taxon>
        <taxon>Thermococcales</taxon>
        <taxon>Thermococcaceae</taxon>
        <taxon>Thermococcus</taxon>
    </lineage>
</organism>
<dbReference type="STRING" id="195522.BD01_1773"/>
<dbReference type="eggNOG" id="arCOG07130">
    <property type="taxonomic scope" value="Archaea"/>
</dbReference>
<dbReference type="HOGENOM" id="CLU_798375_0_0_2"/>
<dbReference type="GeneID" id="24959055"/>
<evidence type="ECO:0000313" key="1">
    <source>
        <dbReference type="EMBL" id="AHL23376.1"/>
    </source>
</evidence>
<proteinExistence type="predicted"/>
<gene>
    <name evidence="1" type="ORF">BD01_1773</name>
</gene>